<dbReference type="InterPro" id="IPR027417">
    <property type="entry name" value="P-loop_NTPase"/>
</dbReference>
<keyword evidence="7" id="KW-0408">Iron</keyword>
<evidence type="ECO:0000256" key="1">
    <source>
        <dbReference type="ARBA" id="ARBA00004202"/>
    </source>
</evidence>
<organism evidence="11 12">
    <name type="scientific">Oligosphaera ethanolica</name>
    <dbReference type="NCBI Taxonomy" id="760260"/>
    <lineage>
        <taxon>Bacteria</taxon>
        <taxon>Pseudomonadati</taxon>
        <taxon>Lentisphaerota</taxon>
        <taxon>Oligosphaeria</taxon>
        <taxon>Oligosphaerales</taxon>
        <taxon>Oligosphaeraceae</taxon>
        <taxon>Oligosphaera</taxon>
    </lineage>
</organism>
<keyword evidence="4" id="KW-0410">Iron transport</keyword>
<keyword evidence="3" id="KW-1003">Cell membrane</keyword>
<evidence type="ECO:0000256" key="3">
    <source>
        <dbReference type="ARBA" id="ARBA00022475"/>
    </source>
</evidence>
<dbReference type="GO" id="GO:0005524">
    <property type="term" value="F:ATP binding"/>
    <property type="evidence" value="ECO:0007669"/>
    <property type="project" value="UniProtKB-KW"/>
</dbReference>
<dbReference type="CDD" id="cd03214">
    <property type="entry name" value="ABC_Iron-Siderophores_B12_Hemin"/>
    <property type="match status" value="1"/>
</dbReference>
<evidence type="ECO:0000256" key="6">
    <source>
        <dbReference type="ARBA" id="ARBA00022840"/>
    </source>
</evidence>
<protein>
    <submittedName>
        <fullName evidence="11">Iron complex transport system ATP-binding protein</fullName>
    </submittedName>
</protein>
<dbReference type="PROSITE" id="PS50893">
    <property type="entry name" value="ABC_TRANSPORTER_2"/>
    <property type="match status" value="1"/>
</dbReference>
<dbReference type="Gene3D" id="3.40.50.300">
    <property type="entry name" value="P-loop containing nucleotide triphosphate hydrolases"/>
    <property type="match status" value="1"/>
</dbReference>
<dbReference type="PANTHER" id="PTHR42771">
    <property type="entry name" value="IRON(3+)-HYDROXAMATE IMPORT ATP-BINDING PROTEIN FHUC"/>
    <property type="match status" value="1"/>
</dbReference>
<evidence type="ECO:0000256" key="4">
    <source>
        <dbReference type="ARBA" id="ARBA00022496"/>
    </source>
</evidence>
<evidence type="ECO:0000256" key="2">
    <source>
        <dbReference type="ARBA" id="ARBA00022448"/>
    </source>
</evidence>
<dbReference type="SMART" id="SM00382">
    <property type="entry name" value="AAA"/>
    <property type="match status" value="1"/>
</dbReference>
<reference evidence="11" key="1">
    <citation type="submission" date="2023-07" db="EMBL/GenBank/DDBJ databases">
        <title>Genomic Encyclopedia of Type Strains, Phase IV (KMG-IV): sequencing the most valuable type-strain genomes for metagenomic binning, comparative biology and taxonomic classification.</title>
        <authorList>
            <person name="Goeker M."/>
        </authorList>
    </citation>
    <scope>NUCLEOTIDE SEQUENCE</scope>
    <source>
        <strain evidence="11">DSM 24202</strain>
    </source>
</reference>
<comment type="subcellular location">
    <subcellularLocation>
        <location evidence="1">Cell membrane</location>
        <topology evidence="1">Peripheral membrane protein</topology>
    </subcellularLocation>
</comment>
<dbReference type="RefSeq" id="WP_307260178.1">
    <property type="nucleotide sequence ID" value="NZ_JAUSVL010000001.1"/>
</dbReference>
<keyword evidence="2" id="KW-0813">Transport</keyword>
<evidence type="ECO:0000256" key="5">
    <source>
        <dbReference type="ARBA" id="ARBA00022741"/>
    </source>
</evidence>
<keyword evidence="6 11" id="KW-0067">ATP-binding</keyword>
<dbReference type="GO" id="GO:0006826">
    <property type="term" value="P:iron ion transport"/>
    <property type="evidence" value="ECO:0007669"/>
    <property type="project" value="UniProtKB-KW"/>
</dbReference>
<evidence type="ECO:0000256" key="8">
    <source>
        <dbReference type="ARBA" id="ARBA00023065"/>
    </source>
</evidence>
<keyword evidence="12" id="KW-1185">Reference proteome</keyword>
<evidence type="ECO:0000259" key="10">
    <source>
        <dbReference type="PROSITE" id="PS50893"/>
    </source>
</evidence>
<dbReference type="InterPro" id="IPR017871">
    <property type="entry name" value="ABC_transporter-like_CS"/>
</dbReference>
<dbReference type="GO" id="GO:0005886">
    <property type="term" value="C:plasma membrane"/>
    <property type="evidence" value="ECO:0007669"/>
    <property type="project" value="UniProtKB-SubCell"/>
</dbReference>
<dbReference type="AlphaFoldDB" id="A0AAE3VEN5"/>
<dbReference type="PROSITE" id="PS00211">
    <property type="entry name" value="ABC_TRANSPORTER_1"/>
    <property type="match status" value="1"/>
</dbReference>
<accession>A0AAE3VEN5</accession>
<sequence>MKLEVNKLTGGYGAELVLDGVEFSVPSGAIVSLVGPNGCGKSTLLKLIGRVLRPRAGDILLDGRSLSAFRGGDCARCLAMLPQHRHEPAGLSVGELVAYGRFPHRHALGLLNDDDRRIVDEVLAMTRLTALRSRHLSTLSGGERQRAWIAMTLAQTPRLLLLDEPTSFLDICCQFEIIELIKELNARGGTTVLMVLHDLNLAAACSDQMIMMKERKVYCAGAPRNVLTVQNLRAVFEIDARVNYDDAGCPYCLAMGSARPRDRA</sequence>
<evidence type="ECO:0000313" key="11">
    <source>
        <dbReference type="EMBL" id="MDQ0288844.1"/>
    </source>
</evidence>
<comment type="caution">
    <text evidence="11">The sequence shown here is derived from an EMBL/GenBank/DDBJ whole genome shotgun (WGS) entry which is preliminary data.</text>
</comment>
<evidence type="ECO:0000256" key="7">
    <source>
        <dbReference type="ARBA" id="ARBA00023004"/>
    </source>
</evidence>
<name>A0AAE3VEN5_9BACT</name>
<gene>
    <name evidence="11" type="ORF">J3R75_000951</name>
</gene>
<keyword evidence="9" id="KW-0472">Membrane</keyword>
<keyword evidence="8" id="KW-0406">Ion transport</keyword>
<dbReference type="PANTHER" id="PTHR42771:SF4">
    <property type="entry name" value="IRON(3+)-HYDROXAMATE IMPORT ATP-BINDING PROTEIN FHUC"/>
    <property type="match status" value="1"/>
</dbReference>
<feature type="domain" description="ABC transporter" evidence="10">
    <location>
        <begin position="3"/>
        <end position="239"/>
    </location>
</feature>
<dbReference type="InterPro" id="IPR051535">
    <property type="entry name" value="Siderophore_ABC-ATPase"/>
</dbReference>
<evidence type="ECO:0000313" key="12">
    <source>
        <dbReference type="Proteomes" id="UP001238163"/>
    </source>
</evidence>
<dbReference type="InterPro" id="IPR003439">
    <property type="entry name" value="ABC_transporter-like_ATP-bd"/>
</dbReference>
<dbReference type="InterPro" id="IPR003593">
    <property type="entry name" value="AAA+_ATPase"/>
</dbReference>
<dbReference type="Proteomes" id="UP001238163">
    <property type="component" value="Unassembled WGS sequence"/>
</dbReference>
<evidence type="ECO:0000256" key="9">
    <source>
        <dbReference type="ARBA" id="ARBA00023136"/>
    </source>
</evidence>
<dbReference type="EMBL" id="JAUSVL010000001">
    <property type="protein sequence ID" value="MDQ0288844.1"/>
    <property type="molecule type" value="Genomic_DNA"/>
</dbReference>
<keyword evidence="5" id="KW-0547">Nucleotide-binding</keyword>
<dbReference type="Pfam" id="PF00005">
    <property type="entry name" value="ABC_tran"/>
    <property type="match status" value="1"/>
</dbReference>
<dbReference type="FunFam" id="3.40.50.300:FF:000134">
    <property type="entry name" value="Iron-enterobactin ABC transporter ATP-binding protein"/>
    <property type="match status" value="1"/>
</dbReference>
<proteinExistence type="predicted"/>
<dbReference type="GO" id="GO:0016887">
    <property type="term" value="F:ATP hydrolysis activity"/>
    <property type="evidence" value="ECO:0007669"/>
    <property type="project" value="InterPro"/>
</dbReference>
<dbReference type="SUPFAM" id="SSF52540">
    <property type="entry name" value="P-loop containing nucleoside triphosphate hydrolases"/>
    <property type="match status" value="1"/>
</dbReference>